<keyword evidence="6" id="KW-1185">Reference proteome</keyword>
<name>A0A0K9Q4D2_ZOSMR</name>
<protein>
    <submittedName>
        <fullName evidence="5">Putative Exostosin-2</fullName>
    </submittedName>
</protein>
<evidence type="ECO:0000256" key="1">
    <source>
        <dbReference type="ARBA" id="ARBA00008700"/>
    </source>
</evidence>
<reference evidence="6" key="1">
    <citation type="journal article" date="2016" name="Nature">
        <title>The genome of the seagrass Zostera marina reveals angiosperm adaptation to the sea.</title>
        <authorList>
            <person name="Olsen J.L."/>
            <person name="Rouze P."/>
            <person name="Verhelst B."/>
            <person name="Lin Y.-C."/>
            <person name="Bayer T."/>
            <person name="Collen J."/>
            <person name="Dattolo E."/>
            <person name="De Paoli E."/>
            <person name="Dittami S."/>
            <person name="Maumus F."/>
            <person name="Michel G."/>
            <person name="Kersting A."/>
            <person name="Lauritano C."/>
            <person name="Lohaus R."/>
            <person name="Toepel M."/>
            <person name="Tonon T."/>
            <person name="Vanneste K."/>
            <person name="Amirebrahimi M."/>
            <person name="Brakel J."/>
            <person name="Bostroem C."/>
            <person name="Chovatia M."/>
            <person name="Grimwood J."/>
            <person name="Jenkins J.W."/>
            <person name="Jueterbock A."/>
            <person name="Mraz A."/>
            <person name="Stam W.T."/>
            <person name="Tice H."/>
            <person name="Bornberg-Bauer E."/>
            <person name="Green P.J."/>
            <person name="Pearson G.A."/>
            <person name="Procaccini G."/>
            <person name="Duarte C.M."/>
            <person name="Schmutz J."/>
            <person name="Reusch T.B.H."/>
            <person name="Van de Peer Y."/>
        </authorList>
    </citation>
    <scope>NUCLEOTIDE SEQUENCE [LARGE SCALE GENOMIC DNA]</scope>
    <source>
        <strain evidence="6">cv. Finnish</strain>
    </source>
</reference>
<feature type="domain" description="Glycosyl transferase 64" evidence="4">
    <location>
        <begin position="76"/>
        <end position="332"/>
    </location>
</feature>
<keyword evidence="3" id="KW-1015">Disulfide bond</keyword>
<evidence type="ECO:0000256" key="2">
    <source>
        <dbReference type="ARBA" id="ARBA00022679"/>
    </source>
</evidence>
<keyword evidence="2" id="KW-0808">Transferase</keyword>
<dbReference type="InterPro" id="IPR053318">
    <property type="entry name" value="GT64"/>
</dbReference>
<dbReference type="AlphaFoldDB" id="A0A0K9Q4D2"/>
<dbReference type="STRING" id="29655.A0A0K9Q4D2"/>
<sequence length="339" mass="39500">MTMMQSRRGLYTTKFSRRLRQFLVQPDSSARRRIRLFSCTLLLFIILLSVYRIGLKRTKTDLDLLSSSSSSSRNGYTVVINTWKRYHLLKRTVAHYASCRRVDAIHVVWSEKEFPSDSLTADIIKLVNSNYFQASQKPPKFVFDINMKDNLNNRFKPIKNLTNDAIFSIDDDIIIPCHTLEFGFRVWQSAPDAMVGFVPRTHWLIKDQKNGVEYYNYGGWWSVWWSGTYSMVLSKAAFFHKKYLDLYTNKMHFSIREYVSRERNCEDIAMSLLVSNATGASPIWVKGKIHEIGSSGISSLNGHNKRRIKCLNRFLSFYDTIPLISTNFKAVDSLGEWFW</sequence>
<evidence type="ECO:0000313" key="6">
    <source>
        <dbReference type="Proteomes" id="UP000036987"/>
    </source>
</evidence>
<dbReference type="GO" id="GO:0016020">
    <property type="term" value="C:membrane"/>
    <property type="evidence" value="ECO:0007669"/>
    <property type="project" value="InterPro"/>
</dbReference>
<dbReference type="SUPFAM" id="SSF53448">
    <property type="entry name" value="Nucleotide-diphospho-sugar transferases"/>
    <property type="match status" value="1"/>
</dbReference>
<comment type="similarity">
    <text evidence="1">Belongs to the glycosyltransferase 64 family.</text>
</comment>
<evidence type="ECO:0000256" key="3">
    <source>
        <dbReference type="ARBA" id="ARBA00023157"/>
    </source>
</evidence>
<dbReference type="OrthoDB" id="5954868at2759"/>
<dbReference type="PANTHER" id="PTHR48410:SF1">
    <property type="entry name" value="GLYCOSYLINOSITOL PHOSPHORYLCERAMIDE MANNOSYL TRANSFERASE 1"/>
    <property type="match status" value="1"/>
</dbReference>
<comment type="caution">
    <text evidence="5">The sequence shown here is derived from an EMBL/GenBank/DDBJ whole genome shotgun (WGS) entry which is preliminary data.</text>
</comment>
<dbReference type="OMA" id="HYQGVPH"/>
<dbReference type="PANTHER" id="PTHR48410">
    <property type="entry name" value="GLYCOSYLINOSITOL PHOSPHORYLCERAMIDE MANNOSYL TRANSFERASE 1"/>
    <property type="match status" value="1"/>
</dbReference>
<dbReference type="Proteomes" id="UP000036987">
    <property type="component" value="Unassembled WGS sequence"/>
</dbReference>
<organism evidence="5 6">
    <name type="scientific">Zostera marina</name>
    <name type="common">Eelgrass</name>
    <dbReference type="NCBI Taxonomy" id="29655"/>
    <lineage>
        <taxon>Eukaryota</taxon>
        <taxon>Viridiplantae</taxon>
        <taxon>Streptophyta</taxon>
        <taxon>Embryophyta</taxon>
        <taxon>Tracheophyta</taxon>
        <taxon>Spermatophyta</taxon>
        <taxon>Magnoliopsida</taxon>
        <taxon>Liliopsida</taxon>
        <taxon>Zosteraceae</taxon>
        <taxon>Zostera</taxon>
    </lineage>
</organism>
<dbReference type="Pfam" id="PF09258">
    <property type="entry name" value="Glyco_transf_64"/>
    <property type="match status" value="1"/>
</dbReference>
<dbReference type="EMBL" id="LFYR01000079">
    <property type="protein sequence ID" value="KMZ76116.1"/>
    <property type="molecule type" value="Genomic_DNA"/>
</dbReference>
<proteinExistence type="inferred from homology"/>
<dbReference type="GO" id="GO:0016757">
    <property type="term" value="F:glycosyltransferase activity"/>
    <property type="evidence" value="ECO:0007669"/>
    <property type="project" value="InterPro"/>
</dbReference>
<dbReference type="InterPro" id="IPR015338">
    <property type="entry name" value="GT64_dom"/>
</dbReference>
<accession>A0A0K9Q4D2</accession>
<gene>
    <name evidence="5" type="ORF">ZOSMA_106G00210</name>
</gene>
<evidence type="ECO:0000259" key="4">
    <source>
        <dbReference type="Pfam" id="PF09258"/>
    </source>
</evidence>
<dbReference type="InterPro" id="IPR029044">
    <property type="entry name" value="Nucleotide-diphossugar_trans"/>
</dbReference>
<dbReference type="Gene3D" id="3.90.550.10">
    <property type="entry name" value="Spore Coat Polysaccharide Biosynthesis Protein SpsA, Chain A"/>
    <property type="match status" value="1"/>
</dbReference>
<evidence type="ECO:0000313" key="5">
    <source>
        <dbReference type="EMBL" id="KMZ76116.1"/>
    </source>
</evidence>